<feature type="region of interest" description="Disordered" evidence="1">
    <location>
        <begin position="193"/>
        <end position="222"/>
    </location>
</feature>
<sequence>MGFGGPLDTPLFPLCLSPGPRACHGDVRSSGAQAPCRSTGRSARRARHRRDRASEEEQLRGFAPASTSHNSPPFGHRSLSATSAQAGSHPPPGQSPGAPQSINASRQDASVAARYGCAPADPADPLDFTTAAAPDSVSPRMGSFWLLGRGPEPPGDRAVRATRGRRHFRDPRSLHHTKRGRCLFLQTLADCQAPSKQQPASRLPTANGGRRRPRSHDRGRSLNRAVGVFYGKV</sequence>
<accession>A0AAV7R8N8</accession>
<keyword evidence="3" id="KW-1185">Reference proteome</keyword>
<evidence type="ECO:0000313" key="3">
    <source>
        <dbReference type="Proteomes" id="UP001066276"/>
    </source>
</evidence>
<proteinExistence type="predicted"/>
<evidence type="ECO:0000313" key="2">
    <source>
        <dbReference type="EMBL" id="KAJ1148237.1"/>
    </source>
</evidence>
<reference evidence="2" key="1">
    <citation type="journal article" date="2022" name="bioRxiv">
        <title>Sequencing and chromosome-scale assembly of the giantPleurodeles waltlgenome.</title>
        <authorList>
            <person name="Brown T."/>
            <person name="Elewa A."/>
            <person name="Iarovenko S."/>
            <person name="Subramanian E."/>
            <person name="Araus A.J."/>
            <person name="Petzold A."/>
            <person name="Susuki M."/>
            <person name="Suzuki K.-i.T."/>
            <person name="Hayashi T."/>
            <person name="Toyoda A."/>
            <person name="Oliveira C."/>
            <person name="Osipova E."/>
            <person name="Leigh N.D."/>
            <person name="Simon A."/>
            <person name="Yun M.H."/>
        </authorList>
    </citation>
    <scope>NUCLEOTIDE SEQUENCE</scope>
    <source>
        <strain evidence="2">20211129_DDA</strain>
        <tissue evidence="2">Liver</tissue>
    </source>
</reference>
<name>A0AAV7R8N8_PLEWA</name>
<dbReference type="Proteomes" id="UP001066276">
    <property type="component" value="Chromosome 5"/>
</dbReference>
<feature type="region of interest" description="Disordered" evidence="1">
    <location>
        <begin position="18"/>
        <end position="110"/>
    </location>
</feature>
<feature type="compositionally biased region" description="Basic residues" evidence="1">
    <location>
        <begin position="42"/>
        <end position="51"/>
    </location>
</feature>
<comment type="caution">
    <text evidence="2">The sequence shown here is derived from an EMBL/GenBank/DDBJ whole genome shotgun (WGS) entry which is preliminary data.</text>
</comment>
<dbReference type="EMBL" id="JANPWB010000009">
    <property type="protein sequence ID" value="KAJ1148237.1"/>
    <property type="molecule type" value="Genomic_DNA"/>
</dbReference>
<dbReference type="AlphaFoldDB" id="A0AAV7R8N8"/>
<protein>
    <submittedName>
        <fullName evidence="2">Uncharacterized protein</fullName>
    </submittedName>
</protein>
<evidence type="ECO:0000256" key="1">
    <source>
        <dbReference type="SAM" id="MobiDB-lite"/>
    </source>
</evidence>
<organism evidence="2 3">
    <name type="scientific">Pleurodeles waltl</name>
    <name type="common">Iberian ribbed newt</name>
    <dbReference type="NCBI Taxonomy" id="8319"/>
    <lineage>
        <taxon>Eukaryota</taxon>
        <taxon>Metazoa</taxon>
        <taxon>Chordata</taxon>
        <taxon>Craniata</taxon>
        <taxon>Vertebrata</taxon>
        <taxon>Euteleostomi</taxon>
        <taxon>Amphibia</taxon>
        <taxon>Batrachia</taxon>
        <taxon>Caudata</taxon>
        <taxon>Salamandroidea</taxon>
        <taxon>Salamandridae</taxon>
        <taxon>Pleurodelinae</taxon>
        <taxon>Pleurodeles</taxon>
    </lineage>
</organism>
<gene>
    <name evidence="2" type="ORF">NDU88_001074</name>
</gene>